<dbReference type="InterPro" id="IPR006076">
    <property type="entry name" value="FAD-dep_OxRdtase"/>
</dbReference>
<evidence type="ECO:0000256" key="10">
    <source>
        <dbReference type="HAMAP-Rule" id="MF_01102"/>
    </source>
</evidence>
<evidence type="ECO:0000259" key="12">
    <source>
        <dbReference type="Pfam" id="PF05430"/>
    </source>
</evidence>
<keyword evidence="1 10" id="KW-0963">Cytoplasm</keyword>
<keyword evidence="8 10" id="KW-0560">Oxidoreductase</keyword>
<dbReference type="EMBL" id="JACHHN010000002">
    <property type="protein sequence ID" value="MBB5190603.1"/>
    <property type="molecule type" value="Genomic_DNA"/>
</dbReference>
<dbReference type="NCBIfam" id="TIGR03197">
    <property type="entry name" value="MnmC_Cterm"/>
    <property type="match status" value="1"/>
</dbReference>
<dbReference type="InterPro" id="IPR029063">
    <property type="entry name" value="SAM-dependent_MTases_sf"/>
</dbReference>
<evidence type="ECO:0000259" key="11">
    <source>
        <dbReference type="Pfam" id="PF01266"/>
    </source>
</evidence>
<dbReference type="Pfam" id="PF05430">
    <property type="entry name" value="Methyltransf_30"/>
    <property type="match status" value="1"/>
</dbReference>
<dbReference type="NCBIfam" id="NF033855">
    <property type="entry name" value="tRNA_MNMC2"/>
    <property type="match status" value="1"/>
</dbReference>
<keyword evidence="7 10" id="KW-0274">FAD</keyword>
<evidence type="ECO:0000256" key="3">
    <source>
        <dbReference type="ARBA" id="ARBA00022630"/>
    </source>
</evidence>
<dbReference type="NCBIfam" id="NF002481">
    <property type="entry name" value="PRK01747.1-2"/>
    <property type="match status" value="1"/>
</dbReference>
<dbReference type="HAMAP" id="MF_01102">
    <property type="entry name" value="MnmC"/>
    <property type="match status" value="1"/>
</dbReference>
<dbReference type="AlphaFoldDB" id="A0A840RE17"/>
<comment type="similarity">
    <text evidence="10">In the C-terminal section; belongs to the DAO family.</text>
</comment>
<dbReference type="Gene3D" id="3.40.50.150">
    <property type="entry name" value="Vaccinia Virus protein VP39"/>
    <property type="match status" value="1"/>
</dbReference>
<comment type="subcellular location">
    <subcellularLocation>
        <location evidence="10">Cytoplasm</location>
    </subcellularLocation>
</comment>
<evidence type="ECO:0000256" key="7">
    <source>
        <dbReference type="ARBA" id="ARBA00022827"/>
    </source>
</evidence>
<feature type="region of interest" description="FAD-dependent cmnm(5)s(2)U34 oxidoreductase" evidence="10">
    <location>
        <begin position="252"/>
        <end position="645"/>
    </location>
</feature>
<evidence type="ECO:0000256" key="6">
    <source>
        <dbReference type="ARBA" id="ARBA00022694"/>
    </source>
</evidence>
<dbReference type="EC" id="2.1.1.61" evidence="10"/>
<dbReference type="GO" id="GO:0005737">
    <property type="term" value="C:cytoplasm"/>
    <property type="evidence" value="ECO:0007669"/>
    <property type="project" value="UniProtKB-SubCell"/>
</dbReference>
<protein>
    <recommendedName>
        <fullName evidence="10">tRNA 5-methylaminomethyl-2-thiouridine biosynthesis bifunctional protein MnmC</fullName>
        <shortName evidence="10">tRNA mnm(5)s(2)U biosynthesis bifunctional protein</shortName>
    </recommendedName>
    <domain>
        <recommendedName>
            <fullName evidence="10">tRNA (mnm(5)s(2)U34)-methyltransferase</fullName>
            <ecNumber evidence="10">2.1.1.61</ecNumber>
        </recommendedName>
    </domain>
    <domain>
        <recommendedName>
            <fullName evidence="10">FAD-dependent cmnm(5)s(2)U34 oxidoreductase</fullName>
            <ecNumber evidence="10">1.5.-.-</ecNumber>
        </recommendedName>
    </domain>
</protein>
<keyword evidence="3 10" id="KW-0285">Flavoprotein</keyword>
<feature type="domain" description="FAD dependent oxidoreductase" evidence="11">
    <location>
        <begin position="249"/>
        <end position="601"/>
    </location>
</feature>
<feature type="domain" description="MnmC-like methyltransferase" evidence="12">
    <location>
        <begin position="113"/>
        <end position="232"/>
    </location>
</feature>
<evidence type="ECO:0000256" key="5">
    <source>
        <dbReference type="ARBA" id="ARBA00022691"/>
    </source>
</evidence>
<reference evidence="13 14" key="1">
    <citation type="submission" date="2020-08" db="EMBL/GenBank/DDBJ databases">
        <title>Genomic Encyclopedia of Type Strains, Phase IV (KMG-IV): sequencing the most valuable type-strain genomes for metagenomic binning, comparative biology and taxonomic classification.</title>
        <authorList>
            <person name="Goeker M."/>
        </authorList>
    </citation>
    <scope>NUCLEOTIDE SEQUENCE [LARGE SCALE GENOMIC DNA]</scope>
    <source>
        <strain evidence="13 14">DSM 18233</strain>
    </source>
</reference>
<dbReference type="PANTHER" id="PTHR13847">
    <property type="entry name" value="SARCOSINE DEHYDROGENASE-RELATED"/>
    <property type="match status" value="1"/>
</dbReference>
<dbReference type="EC" id="1.5.-.-" evidence="10"/>
<dbReference type="Pfam" id="PF01266">
    <property type="entry name" value="DAO"/>
    <property type="match status" value="1"/>
</dbReference>
<dbReference type="GO" id="GO:0004808">
    <property type="term" value="F:tRNA (5-methylaminomethyl-2-thiouridylate)(34)-methyltransferase activity"/>
    <property type="evidence" value="ECO:0007669"/>
    <property type="project" value="UniProtKB-EC"/>
</dbReference>
<organism evidence="13 14">
    <name type="scientific">Silvimonas terrae</name>
    <dbReference type="NCBI Taxonomy" id="300266"/>
    <lineage>
        <taxon>Bacteria</taxon>
        <taxon>Pseudomonadati</taxon>
        <taxon>Pseudomonadota</taxon>
        <taxon>Betaproteobacteria</taxon>
        <taxon>Neisseriales</taxon>
        <taxon>Chitinibacteraceae</taxon>
        <taxon>Silvimonas</taxon>
    </lineage>
</organism>
<keyword evidence="9 10" id="KW-0511">Multifunctional enzyme</keyword>
<dbReference type="RefSeq" id="WP_184098765.1">
    <property type="nucleotide sequence ID" value="NZ_JACHHN010000002.1"/>
</dbReference>
<sequence>MPYPPLVPAELAFARGQIPWSREYDDVYHSDNGGEAQVHSVFMLGNGLPERWRTRKTFTIAETGFGLGLSFLVTWQAWRDDPQRSDHLHFVSVEKHPFRIADLAALHAHYPALAALSAQLRVQWPLLTPGFHRLHLDEGRVTLTLLLGEAATLLNQLDARIDAIYLDGFSPEKNADIWSPEVLRALWRNTHKETTLATYTVARTVRDALAEAGFIARKEDGFGSKRRRLSGTVAHAPHARPAYAGARQAVVVGAGMAGCAVAERLAARGWQVTVLDQSAEPAQGASGNHVGLMHAHFTRDDNLLARLTRAGSEYTLRHLAGFATAPMQPVWGMPGLVQLARTADQAQTFQAIVRSEAWPADLLDWLTPEQVAQQFNLATTWGAWWFARGAWVQPASFCRASLARFGDQVRFVAHAEVSRLICVDDGWQVWGPADALLSSTPIVILANAAAAKSLLQATELPLTASTRSTTLIAQGALPGATTGISGAGYVTPALAGWHTAGAAIVQPGQQAAAAQENIRRTESLFTHCEVTPTQTGLTRLCVRPGSTDRLPLVGALPLPADAQTRAHQLFHIRRHPGLYGLLGLGSRGLTFAPLAAEILAAELSGEPLPVERDLVQAIDPARFLLRALRKGLPWPPQAAEEPEDD</sequence>
<dbReference type="GO" id="GO:0050660">
    <property type="term" value="F:flavin adenine dinucleotide binding"/>
    <property type="evidence" value="ECO:0007669"/>
    <property type="project" value="UniProtKB-UniRule"/>
</dbReference>
<dbReference type="InterPro" id="IPR023032">
    <property type="entry name" value="tRNA_MAMT_biosynth_bifunc_MnmC"/>
</dbReference>
<dbReference type="Gene3D" id="3.30.9.10">
    <property type="entry name" value="D-Amino Acid Oxidase, subunit A, domain 2"/>
    <property type="match status" value="1"/>
</dbReference>
<evidence type="ECO:0000256" key="2">
    <source>
        <dbReference type="ARBA" id="ARBA00022603"/>
    </source>
</evidence>
<keyword evidence="14" id="KW-1185">Reference proteome</keyword>
<dbReference type="GO" id="GO:0002097">
    <property type="term" value="P:tRNA wobble base modification"/>
    <property type="evidence" value="ECO:0007669"/>
    <property type="project" value="UniProtKB-UniRule"/>
</dbReference>
<gene>
    <name evidence="10" type="primary">mnmC</name>
    <name evidence="13" type="ORF">HNQ50_001325</name>
</gene>
<evidence type="ECO:0000256" key="4">
    <source>
        <dbReference type="ARBA" id="ARBA00022679"/>
    </source>
</evidence>
<dbReference type="PANTHER" id="PTHR13847:SF283">
    <property type="entry name" value="TRNA 5-METHYLAMINOMETHYL-2-THIOURIDINE BIOSYNTHESIS BIFUNCTIONAL PROTEIN MNMC"/>
    <property type="match status" value="1"/>
</dbReference>
<keyword evidence="5 10" id="KW-0949">S-adenosyl-L-methionine</keyword>
<proteinExistence type="inferred from homology"/>
<comment type="cofactor">
    <cofactor evidence="10">
        <name>FAD</name>
        <dbReference type="ChEBI" id="CHEBI:57692"/>
    </cofactor>
</comment>
<comment type="similarity">
    <text evidence="10">In the N-terminal section; belongs to the methyltransferase superfamily. tRNA (mnm(5)s(2)U34)-methyltransferase family.</text>
</comment>
<evidence type="ECO:0000256" key="8">
    <source>
        <dbReference type="ARBA" id="ARBA00023002"/>
    </source>
</evidence>
<keyword evidence="4 10" id="KW-0808">Transferase</keyword>
<dbReference type="Gene3D" id="3.50.50.60">
    <property type="entry name" value="FAD/NAD(P)-binding domain"/>
    <property type="match status" value="1"/>
</dbReference>
<dbReference type="Proteomes" id="UP000543030">
    <property type="component" value="Unassembled WGS sequence"/>
</dbReference>
<evidence type="ECO:0000256" key="1">
    <source>
        <dbReference type="ARBA" id="ARBA00022490"/>
    </source>
</evidence>
<keyword evidence="2 10" id="KW-0489">Methyltransferase</keyword>
<dbReference type="GO" id="GO:0016645">
    <property type="term" value="F:oxidoreductase activity, acting on the CH-NH group of donors"/>
    <property type="evidence" value="ECO:0007669"/>
    <property type="project" value="InterPro"/>
</dbReference>
<dbReference type="InterPro" id="IPR047785">
    <property type="entry name" value="tRNA_MNMC2"/>
</dbReference>
<evidence type="ECO:0000313" key="13">
    <source>
        <dbReference type="EMBL" id="MBB5190603.1"/>
    </source>
</evidence>
<evidence type="ECO:0000256" key="9">
    <source>
        <dbReference type="ARBA" id="ARBA00023268"/>
    </source>
</evidence>
<dbReference type="InterPro" id="IPR036188">
    <property type="entry name" value="FAD/NAD-bd_sf"/>
</dbReference>
<dbReference type="SUPFAM" id="SSF51905">
    <property type="entry name" value="FAD/NAD(P)-binding domain"/>
    <property type="match status" value="1"/>
</dbReference>
<feature type="region of interest" description="tRNA (mnm(5)s(2)U34)-methyltransferase" evidence="10">
    <location>
        <begin position="1"/>
        <end position="234"/>
    </location>
</feature>
<evidence type="ECO:0000313" key="14">
    <source>
        <dbReference type="Proteomes" id="UP000543030"/>
    </source>
</evidence>
<comment type="catalytic activity">
    <reaction evidence="10">
        <text>5-aminomethyl-2-thiouridine(34) in tRNA + S-adenosyl-L-methionine = 5-methylaminomethyl-2-thiouridine(34) in tRNA + S-adenosyl-L-homocysteine + H(+)</text>
        <dbReference type="Rhea" id="RHEA:19569"/>
        <dbReference type="Rhea" id="RHEA-COMP:10195"/>
        <dbReference type="Rhea" id="RHEA-COMP:10197"/>
        <dbReference type="ChEBI" id="CHEBI:15378"/>
        <dbReference type="ChEBI" id="CHEBI:57856"/>
        <dbReference type="ChEBI" id="CHEBI:59789"/>
        <dbReference type="ChEBI" id="CHEBI:74454"/>
        <dbReference type="ChEBI" id="CHEBI:74455"/>
        <dbReference type="EC" id="2.1.1.61"/>
    </reaction>
</comment>
<dbReference type="GO" id="GO:0032259">
    <property type="term" value="P:methylation"/>
    <property type="evidence" value="ECO:0007669"/>
    <property type="project" value="UniProtKB-KW"/>
</dbReference>
<comment type="caution">
    <text evidence="13">The sequence shown here is derived from an EMBL/GenBank/DDBJ whole genome shotgun (WGS) entry which is preliminary data.</text>
</comment>
<comment type="function">
    <text evidence="10">Catalyzes the last two steps in the biosynthesis of 5-methylaminomethyl-2-thiouridine (mnm(5)s(2)U) at the wobble position (U34) in tRNA. Catalyzes the FAD-dependent demodification of cmnm(5)s(2)U34 to nm(5)s(2)U34, followed by the transfer of a methyl group from S-adenosyl-L-methionine to nm(5)s(2)U34, to form mnm(5)s(2)U34.</text>
</comment>
<name>A0A840RE17_9NEIS</name>
<accession>A0A840RE17</accession>
<dbReference type="NCBIfam" id="NF002483">
    <property type="entry name" value="PRK01747.1-4"/>
    <property type="match status" value="1"/>
</dbReference>
<dbReference type="InterPro" id="IPR008471">
    <property type="entry name" value="MnmC-like_methylTransf"/>
</dbReference>
<keyword evidence="6 10" id="KW-0819">tRNA processing</keyword>
<dbReference type="InterPro" id="IPR017610">
    <property type="entry name" value="tRNA_S-uridine_synth_MnmC_C"/>
</dbReference>